<accession>A0A1G2UI62</accession>
<dbReference type="EMBL" id="MHWM01000010">
    <property type="protein sequence ID" value="OHB09127.1"/>
    <property type="molecule type" value="Genomic_DNA"/>
</dbReference>
<sequence length="214" mass="25066">MSYIFLDESGDLGFNFKKKGTSKKFIITFLFVPESTKRGLEKVVKKTHSELSKHVKRRVGVLHATNEKPITRQRLLKRLSEKNCTIMTIYLNKQKVFTKLQDEKQVLYNYVTNILLDRIYSKRVVDASGEIELIASRRETNKFLNENFKDYLKKKVSDNHKGKMKISIKTPGEEKILQAVDFVSWAVFRKYEKGDDSYYNIIKSKIIEESPLFP</sequence>
<name>A0A1G2UI62_9BACT</name>
<comment type="caution">
    <text evidence="1">The sequence shown here is derived from an EMBL/GenBank/DDBJ whole genome shotgun (WGS) entry which is preliminary data.</text>
</comment>
<evidence type="ECO:0008006" key="3">
    <source>
        <dbReference type="Google" id="ProtNLM"/>
    </source>
</evidence>
<protein>
    <recommendedName>
        <fullName evidence="3">DUF3800 domain-containing protein</fullName>
    </recommendedName>
</protein>
<proteinExistence type="predicted"/>
<organism evidence="1 2">
    <name type="scientific">Candidatus Zambryskibacteria bacterium RIFCSPLOWO2_02_FULL_39_14</name>
    <dbReference type="NCBI Taxonomy" id="1802769"/>
    <lineage>
        <taxon>Bacteria</taxon>
        <taxon>Candidatus Zambryskiibacteriota</taxon>
    </lineage>
</organism>
<reference evidence="1 2" key="1">
    <citation type="journal article" date="2016" name="Nat. Commun.">
        <title>Thousands of microbial genomes shed light on interconnected biogeochemical processes in an aquifer system.</title>
        <authorList>
            <person name="Anantharaman K."/>
            <person name="Brown C.T."/>
            <person name="Hug L.A."/>
            <person name="Sharon I."/>
            <person name="Castelle C.J."/>
            <person name="Probst A.J."/>
            <person name="Thomas B.C."/>
            <person name="Singh A."/>
            <person name="Wilkins M.J."/>
            <person name="Karaoz U."/>
            <person name="Brodie E.L."/>
            <person name="Williams K.H."/>
            <person name="Hubbard S.S."/>
            <person name="Banfield J.F."/>
        </authorList>
    </citation>
    <scope>NUCLEOTIDE SEQUENCE [LARGE SCALE GENOMIC DNA]</scope>
</reference>
<dbReference type="Pfam" id="PF12686">
    <property type="entry name" value="DUF3800"/>
    <property type="match status" value="1"/>
</dbReference>
<evidence type="ECO:0000313" key="1">
    <source>
        <dbReference type="EMBL" id="OHB09127.1"/>
    </source>
</evidence>
<dbReference type="InterPro" id="IPR024524">
    <property type="entry name" value="DUF3800"/>
</dbReference>
<dbReference type="Proteomes" id="UP000177096">
    <property type="component" value="Unassembled WGS sequence"/>
</dbReference>
<dbReference type="AlphaFoldDB" id="A0A1G2UI62"/>
<evidence type="ECO:0000313" key="2">
    <source>
        <dbReference type="Proteomes" id="UP000177096"/>
    </source>
</evidence>
<gene>
    <name evidence="1" type="ORF">A3I86_01655</name>
</gene>